<proteinExistence type="predicted"/>
<dbReference type="AlphaFoldDB" id="A0A2T5HSE2"/>
<dbReference type="InterPro" id="IPR052159">
    <property type="entry name" value="Competence_DNA_uptake"/>
</dbReference>
<keyword evidence="5 6" id="KW-0472">Membrane</keyword>
<dbReference type="InterPro" id="IPR004477">
    <property type="entry name" value="ComEC_N"/>
</dbReference>
<comment type="caution">
    <text evidence="9">The sequence shown here is derived from an EMBL/GenBank/DDBJ whole genome shotgun (WGS) entry which is preliminary data.</text>
</comment>
<evidence type="ECO:0000256" key="6">
    <source>
        <dbReference type="SAM" id="Phobius"/>
    </source>
</evidence>
<reference evidence="9 10" key="1">
    <citation type="submission" date="2018-04" db="EMBL/GenBank/DDBJ databases">
        <title>Genomic Encyclopedia of Archaeal and Bacterial Type Strains, Phase II (KMG-II): from individual species to whole genera.</title>
        <authorList>
            <person name="Goeker M."/>
        </authorList>
    </citation>
    <scope>NUCLEOTIDE SEQUENCE [LARGE SCALE GENOMIC DNA]</scope>
    <source>
        <strain evidence="9 10">DSM 100434</strain>
    </source>
</reference>
<evidence type="ECO:0000256" key="3">
    <source>
        <dbReference type="ARBA" id="ARBA00022692"/>
    </source>
</evidence>
<evidence type="ECO:0000256" key="2">
    <source>
        <dbReference type="ARBA" id="ARBA00022475"/>
    </source>
</evidence>
<keyword evidence="2" id="KW-1003">Cell membrane</keyword>
<feature type="transmembrane region" description="Helical" evidence="6">
    <location>
        <begin position="434"/>
        <end position="452"/>
    </location>
</feature>
<dbReference type="NCBIfam" id="TIGR00360">
    <property type="entry name" value="ComEC_N-term"/>
    <property type="match status" value="1"/>
</dbReference>
<keyword evidence="10" id="KW-1185">Reference proteome</keyword>
<feature type="transmembrane region" description="Helical" evidence="6">
    <location>
        <begin position="373"/>
        <end position="399"/>
    </location>
</feature>
<evidence type="ECO:0000256" key="4">
    <source>
        <dbReference type="ARBA" id="ARBA00022989"/>
    </source>
</evidence>
<evidence type="ECO:0000256" key="5">
    <source>
        <dbReference type="ARBA" id="ARBA00023136"/>
    </source>
</evidence>
<sequence length="695" mass="73832">MFYAMGIGLFFALPNEPSYTLLMCFLAGAAALGLLLWRVSPRGAPFLTAVLLILLGLLVGGLRTHVVAEPVLTYRYYGPVEGRVIRIDRSASDALRLTLDRVVLSDTAPSRTPARVRVSLHGDQPYVAPEPGLRLAMTAHLSPPPGPTEPGGFDFQRMAWFDRLGAVGYTQTPVLRAAPVDPSPTLWVHRSRQVLSQDLQSKLPGQTGAFAAAILTGDRSGISQETAEALRGANLSHLLAISGLHMGLLTGVVFFAIRLGLALIPGAALKWPIKNLAAGGALCAGAFYLALSGFNVATERAFVMVSVILLAVLLDRQAISLRTVAIAALILLTLHPEVLPEPGFQMSFAATTALVAVFAIVRRLHLMWSWPSWLRTIATVVISSGVAGIATAPVAAAHFNRIADYGLIANVVSVPLMGAMVIPAAVLALMLTPLGLQSLGLAVMGWGIRWILFVAESVSSWEGAVSHLPSPPPSSLPLIALGALFVILWRGRAQSFGLIAVFFGFGLWAVVERPALLISDDGALVGRMGPEGRALSKPRGSGFAATVWLENDGDLPDQERAAARAMPPLDVGPLRVRHVTGRGWQEAVHAACAEADLVIVNQLWEGRAPQTCLLADLGMLRQSGALAVSHEDDGVTIRTAYAASGVRLWNTPALRGDHAITAREVRAELLPAAIGLRFREIEGAVRLAMSGAERP</sequence>
<dbReference type="Pfam" id="PF13567">
    <property type="entry name" value="DUF4131"/>
    <property type="match status" value="1"/>
</dbReference>
<comment type="subcellular location">
    <subcellularLocation>
        <location evidence="1">Cell membrane</location>
        <topology evidence="1">Multi-pass membrane protein</topology>
    </subcellularLocation>
</comment>
<dbReference type="OrthoDB" id="9790149at2"/>
<dbReference type="PANTHER" id="PTHR30619:SF1">
    <property type="entry name" value="RECOMBINATION PROTEIN 2"/>
    <property type="match status" value="1"/>
</dbReference>
<dbReference type="PANTHER" id="PTHR30619">
    <property type="entry name" value="DNA INTERNALIZATION/COMPETENCE PROTEIN COMEC/REC2"/>
    <property type="match status" value="1"/>
</dbReference>
<feature type="transmembrane region" description="Helical" evidence="6">
    <location>
        <begin position="472"/>
        <end position="489"/>
    </location>
</feature>
<feature type="transmembrane region" description="Helical" evidence="6">
    <location>
        <begin position="496"/>
        <end position="511"/>
    </location>
</feature>
<feature type="transmembrane region" description="Helical" evidence="6">
    <location>
        <begin position="238"/>
        <end position="261"/>
    </location>
</feature>
<gene>
    <name evidence="9" type="ORF">C8N42_104120</name>
</gene>
<feature type="domain" description="DUF4131" evidence="8">
    <location>
        <begin position="17"/>
        <end position="172"/>
    </location>
</feature>
<evidence type="ECO:0000313" key="10">
    <source>
        <dbReference type="Proteomes" id="UP000244077"/>
    </source>
</evidence>
<dbReference type="EMBL" id="QAOH01000004">
    <property type="protein sequence ID" value="PTQ74476.1"/>
    <property type="molecule type" value="Genomic_DNA"/>
</dbReference>
<feature type="transmembrane region" description="Helical" evidence="6">
    <location>
        <begin position="321"/>
        <end position="338"/>
    </location>
</feature>
<accession>A0A2T5HSE2</accession>
<feature type="transmembrane region" description="Helical" evidence="6">
    <location>
        <begin position="273"/>
        <end position="291"/>
    </location>
</feature>
<keyword evidence="3 6" id="KW-0812">Transmembrane</keyword>
<evidence type="ECO:0000313" key="9">
    <source>
        <dbReference type="EMBL" id="PTQ74476.1"/>
    </source>
</evidence>
<dbReference type="InterPro" id="IPR025405">
    <property type="entry name" value="DUF4131"/>
</dbReference>
<evidence type="ECO:0000259" key="7">
    <source>
        <dbReference type="Pfam" id="PF03772"/>
    </source>
</evidence>
<protein>
    <submittedName>
        <fullName evidence="9">Competence protein ComEC</fullName>
    </submittedName>
</protein>
<feature type="domain" description="ComEC/Rec2-related protein" evidence="7">
    <location>
        <begin position="214"/>
        <end position="492"/>
    </location>
</feature>
<organism evidence="9 10">
    <name type="scientific">Celeribacter persicus</name>
    <dbReference type="NCBI Taxonomy" id="1651082"/>
    <lineage>
        <taxon>Bacteria</taxon>
        <taxon>Pseudomonadati</taxon>
        <taxon>Pseudomonadota</taxon>
        <taxon>Alphaproteobacteria</taxon>
        <taxon>Rhodobacterales</taxon>
        <taxon>Roseobacteraceae</taxon>
        <taxon>Celeribacter</taxon>
    </lineage>
</organism>
<name>A0A2T5HSE2_9RHOB</name>
<dbReference type="GO" id="GO:0005886">
    <property type="term" value="C:plasma membrane"/>
    <property type="evidence" value="ECO:0007669"/>
    <property type="project" value="UniProtKB-SubCell"/>
</dbReference>
<evidence type="ECO:0000256" key="1">
    <source>
        <dbReference type="ARBA" id="ARBA00004651"/>
    </source>
</evidence>
<feature type="transmembrane region" description="Helical" evidence="6">
    <location>
        <begin position="44"/>
        <end position="62"/>
    </location>
</feature>
<feature type="transmembrane region" description="Helical" evidence="6">
    <location>
        <begin position="405"/>
        <end position="427"/>
    </location>
</feature>
<feature type="transmembrane region" description="Helical" evidence="6">
    <location>
        <begin position="344"/>
        <end position="361"/>
    </location>
</feature>
<evidence type="ECO:0000259" key="8">
    <source>
        <dbReference type="Pfam" id="PF13567"/>
    </source>
</evidence>
<keyword evidence="4 6" id="KW-1133">Transmembrane helix</keyword>
<dbReference type="Pfam" id="PF03772">
    <property type="entry name" value="Competence"/>
    <property type="match status" value="1"/>
</dbReference>
<dbReference type="Proteomes" id="UP000244077">
    <property type="component" value="Unassembled WGS sequence"/>
</dbReference>